<evidence type="ECO:0000256" key="1">
    <source>
        <dbReference type="SAM" id="Coils"/>
    </source>
</evidence>
<evidence type="ECO:0000313" key="4">
    <source>
        <dbReference type="Proteomes" id="UP001066276"/>
    </source>
</evidence>
<sequence>MTGSVYDFDFGCQNPLVSGYVGVRWAPPIRSIDTDKGGGDPPRCPTKDDPQLRTDNKKIELNEQDFLDMIKQFENEIKKKDCLVDTQKDDIQNLKKKLKRLNAENERMSCFLKRLNAENERMSCFLKSHEDGKKNMGIQAWESLNEQDGGASSCRLEKLPGSKRHQNRRQGRTKDMTTPQAPACESQDLEQIIEECLRRHPSWEQRLTPQTDTQAPTSGAPQQDSQTLLSSAHKQQTALSKFSILCL</sequence>
<reference evidence="3" key="1">
    <citation type="journal article" date="2022" name="bioRxiv">
        <title>Sequencing and chromosome-scale assembly of the giantPleurodeles waltlgenome.</title>
        <authorList>
            <person name="Brown T."/>
            <person name="Elewa A."/>
            <person name="Iarovenko S."/>
            <person name="Subramanian E."/>
            <person name="Araus A.J."/>
            <person name="Petzold A."/>
            <person name="Susuki M."/>
            <person name="Suzuki K.-i.T."/>
            <person name="Hayashi T."/>
            <person name="Toyoda A."/>
            <person name="Oliveira C."/>
            <person name="Osipova E."/>
            <person name="Leigh N.D."/>
            <person name="Simon A."/>
            <person name="Yun M.H."/>
        </authorList>
    </citation>
    <scope>NUCLEOTIDE SEQUENCE</scope>
    <source>
        <strain evidence="3">20211129_DDA</strain>
        <tissue evidence="3">Liver</tissue>
    </source>
</reference>
<keyword evidence="1" id="KW-0175">Coiled coil</keyword>
<dbReference type="AlphaFoldDB" id="A0AAV7T9K4"/>
<feature type="region of interest" description="Disordered" evidence="2">
    <location>
        <begin position="149"/>
        <end position="184"/>
    </location>
</feature>
<dbReference type="EMBL" id="JANPWB010000007">
    <property type="protein sequence ID" value="KAJ1172875.1"/>
    <property type="molecule type" value="Genomic_DNA"/>
</dbReference>
<feature type="coiled-coil region" evidence="1">
    <location>
        <begin position="84"/>
        <end position="118"/>
    </location>
</feature>
<evidence type="ECO:0000313" key="3">
    <source>
        <dbReference type="EMBL" id="KAJ1172875.1"/>
    </source>
</evidence>
<feature type="region of interest" description="Disordered" evidence="2">
    <location>
        <begin position="203"/>
        <end position="227"/>
    </location>
</feature>
<comment type="caution">
    <text evidence="3">The sequence shown here is derived from an EMBL/GenBank/DDBJ whole genome shotgun (WGS) entry which is preliminary data.</text>
</comment>
<protein>
    <submittedName>
        <fullName evidence="3">Uncharacterized protein</fullName>
    </submittedName>
</protein>
<proteinExistence type="predicted"/>
<dbReference type="Proteomes" id="UP001066276">
    <property type="component" value="Chromosome 4_1"/>
</dbReference>
<gene>
    <name evidence="3" type="ORF">NDU88_004717</name>
</gene>
<organism evidence="3 4">
    <name type="scientific">Pleurodeles waltl</name>
    <name type="common">Iberian ribbed newt</name>
    <dbReference type="NCBI Taxonomy" id="8319"/>
    <lineage>
        <taxon>Eukaryota</taxon>
        <taxon>Metazoa</taxon>
        <taxon>Chordata</taxon>
        <taxon>Craniata</taxon>
        <taxon>Vertebrata</taxon>
        <taxon>Euteleostomi</taxon>
        <taxon>Amphibia</taxon>
        <taxon>Batrachia</taxon>
        <taxon>Caudata</taxon>
        <taxon>Salamandroidea</taxon>
        <taxon>Salamandridae</taxon>
        <taxon>Pleurodelinae</taxon>
        <taxon>Pleurodeles</taxon>
    </lineage>
</organism>
<feature type="compositionally biased region" description="Basic residues" evidence="2">
    <location>
        <begin position="161"/>
        <end position="171"/>
    </location>
</feature>
<feature type="compositionally biased region" description="Polar residues" evidence="2">
    <location>
        <begin position="205"/>
        <end position="227"/>
    </location>
</feature>
<name>A0AAV7T9K4_PLEWA</name>
<evidence type="ECO:0000256" key="2">
    <source>
        <dbReference type="SAM" id="MobiDB-lite"/>
    </source>
</evidence>
<feature type="region of interest" description="Disordered" evidence="2">
    <location>
        <begin position="31"/>
        <end position="53"/>
    </location>
</feature>
<keyword evidence="4" id="KW-1185">Reference proteome</keyword>
<accession>A0AAV7T9K4</accession>